<dbReference type="RefSeq" id="XP_024349955.1">
    <property type="nucleotide sequence ID" value="XM_024495679.1"/>
</dbReference>
<evidence type="ECO:0000313" key="2">
    <source>
        <dbReference type="Proteomes" id="UP000019149"/>
    </source>
</evidence>
<dbReference type="KEGG" id="egl:EGR_06430"/>
<sequence>MLVAFERNVVARNEGCEIPSSCSCGIRRRACYWEAVGRSGKRTTKQALTCDVAIRAPAFPLIKCQLRHEECISSYLPFCLQAMQCSVMRKQANSFISACSYFCYAT</sequence>
<dbReference type="EMBL" id="APAU02000056">
    <property type="protein sequence ID" value="EUB58759.1"/>
    <property type="molecule type" value="Genomic_DNA"/>
</dbReference>
<name>W6UYW1_ECHGR</name>
<keyword evidence="2" id="KW-1185">Reference proteome</keyword>
<comment type="caution">
    <text evidence="1">The sequence shown here is derived from an EMBL/GenBank/DDBJ whole genome shotgun (WGS) entry which is preliminary data.</text>
</comment>
<dbReference type="Proteomes" id="UP000019149">
    <property type="component" value="Unassembled WGS sequence"/>
</dbReference>
<protein>
    <submittedName>
        <fullName evidence="1">Uncharacterized protein</fullName>
    </submittedName>
</protein>
<accession>W6UYW1</accession>
<dbReference type="GeneID" id="36342145"/>
<gene>
    <name evidence="1" type="ORF">EGR_06430</name>
</gene>
<proteinExistence type="predicted"/>
<dbReference type="CTD" id="36342145"/>
<reference evidence="1 2" key="1">
    <citation type="journal article" date="2013" name="Nat. Genet.">
        <title>The genome of the hydatid tapeworm Echinococcus granulosus.</title>
        <authorList>
            <person name="Zheng H."/>
            <person name="Zhang W."/>
            <person name="Zhang L."/>
            <person name="Zhang Z."/>
            <person name="Li J."/>
            <person name="Lu G."/>
            <person name="Zhu Y."/>
            <person name="Wang Y."/>
            <person name="Huang Y."/>
            <person name="Liu J."/>
            <person name="Kang H."/>
            <person name="Chen J."/>
            <person name="Wang L."/>
            <person name="Chen A."/>
            <person name="Yu S."/>
            <person name="Gao Z."/>
            <person name="Jin L."/>
            <person name="Gu W."/>
            <person name="Wang Z."/>
            <person name="Zhao L."/>
            <person name="Shi B."/>
            <person name="Wen H."/>
            <person name="Lin R."/>
            <person name="Jones M.K."/>
            <person name="Brejova B."/>
            <person name="Vinar T."/>
            <person name="Zhao G."/>
            <person name="McManus D.P."/>
            <person name="Chen Z."/>
            <person name="Zhou Y."/>
            <person name="Wang S."/>
        </authorList>
    </citation>
    <scope>NUCLEOTIDE SEQUENCE [LARGE SCALE GENOMIC DNA]</scope>
</reference>
<evidence type="ECO:0000313" key="1">
    <source>
        <dbReference type="EMBL" id="EUB58759.1"/>
    </source>
</evidence>
<organism evidence="1 2">
    <name type="scientific">Echinococcus granulosus</name>
    <name type="common">Hydatid tapeworm</name>
    <dbReference type="NCBI Taxonomy" id="6210"/>
    <lineage>
        <taxon>Eukaryota</taxon>
        <taxon>Metazoa</taxon>
        <taxon>Spiralia</taxon>
        <taxon>Lophotrochozoa</taxon>
        <taxon>Platyhelminthes</taxon>
        <taxon>Cestoda</taxon>
        <taxon>Eucestoda</taxon>
        <taxon>Cyclophyllidea</taxon>
        <taxon>Taeniidae</taxon>
        <taxon>Echinococcus</taxon>
        <taxon>Echinococcus granulosus group</taxon>
    </lineage>
</organism>
<dbReference type="AlphaFoldDB" id="W6UYW1"/>